<comment type="caution">
    <text evidence="6">The sequence shown here is derived from an EMBL/GenBank/DDBJ whole genome shotgun (WGS) entry which is preliminary data.</text>
</comment>
<evidence type="ECO:0000256" key="1">
    <source>
        <dbReference type="ARBA" id="ARBA00030291"/>
    </source>
</evidence>
<organism evidence="6 7">
    <name type="scientific">Senegalimassilia anaerobia</name>
    <dbReference type="NCBI Taxonomy" id="1473216"/>
    <lineage>
        <taxon>Bacteria</taxon>
        <taxon>Bacillati</taxon>
        <taxon>Actinomycetota</taxon>
        <taxon>Coriobacteriia</taxon>
        <taxon>Coriobacteriales</taxon>
        <taxon>Coriobacteriaceae</taxon>
        <taxon>Senegalimassilia</taxon>
    </lineage>
</organism>
<proteinExistence type="predicted"/>
<evidence type="ECO:0000313" key="7">
    <source>
        <dbReference type="Proteomes" id="UP000253792"/>
    </source>
</evidence>
<dbReference type="PROSITE" id="PS51819">
    <property type="entry name" value="VOC"/>
    <property type="match status" value="1"/>
</dbReference>
<feature type="domain" description="VOC" evidence="5">
    <location>
        <begin position="4"/>
        <end position="122"/>
    </location>
</feature>
<keyword evidence="7" id="KW-1185">Reference proteome</keyword>
<accession>A0A369LF03</accession>
<dbReference type="PANTHER" id="PTHR46036:SF5">
    <property type="entry name" value="LACTOYLGLUTATHIONE LYASE"/>
    <property type="match status" value="1"/>
</dbReference>
<protein>
    <recommendedName>
        <fullName evidence="2">Aldoketomutase</fullName>
    </recommendedName>
    <alternativeName>
        <fullName evidence="1">Ketone-aldehyde mutase</fullName>
    </alternativeName>
    <alternativeName>
        <fullName evidence="3">Methylglyoxalase</fullName>
    </alternativeName>
    <alternativeName>
        <fullName evidence="4">S-D-lactoylglutathione methylglyoxal lyase</fullName>
    </alternativeName>
</protein>
<dbReference type="OrthoDB" id="115162at2"/>
<dbReference type="EMBL" id="PPTP01000002">
    <property type="protein sequence ID" value="RDB56796.1"/>
    <property type="molecule type" value="Genomic_DNA"/>
</dbReference>
<dbReference type="InterPro" id="IPR004360">
    <property type="entry name" value="Glyas_Fos-R_dOase_dom"/>
</dbReference>
<keyword evidence="6" id="KW-0456">Lyase</keyword>
<dbReference type="Gene3D" id="3.10.180.10">
    <property type="entry name" value="2,3-Dihydroxybiphenyl 1,2-Dioxygenase, domain 1"/>
    <property type="match status" value="1"/>
</dbReference>
<evidence type="ECO:0000256" key="3">
    <source>
        <dbReference type="ARBA" id="ARBA00032460"/>
    </source>
</evidence>
<name>A0A369LF03_9ACTN</name>
<dbReference type="PANTHER" id="PTHR46036">
    <property type="entry name" value="LACTOYLGLUTATHIONE LYASE"/>
    <property type="match status" value="1"/>
</dbReference>
<evidence type="ECO:0000313" key="6">
    <source>
        <dbReference type="EMBL" id="RDB56796.1"/>
    </source>
</evidence>
<evidence type="ECO:0000259" key="5">
    <source>
        <dbReference type="PROSITE" id="PS51819"/>
    </source>
</evidence>
<evidence type="ECO:0000256" key="4">
    <source>
        <dbReference type="ARBA" id="ARBA00033298"/>
    </source>
</evidence>
<dbReference type="RefSeq" id="WP_114620271.1">
    <property type="nucleotide sequence ID" value="NZ_PPTP01000002.1"/>
</dbReference>
<dbReference type="GO" id="GO:0005737">
    <property type="term" value="C:cytoplasm"/>
    <property type="evidence" value="ECO:0007669"/>
    <property type="project" value="TreeGrafter"/>
</dbReference>
<gene>
    <name evidence="6" type="ORF">C1880_03305</name>
</gene>
<reference evidence="6 7" key="1">
    <citation type="journal article" date="2018" name="Elife">
        <title>Discovery and characterization of a prevalent human gut bacterial enzyme sufficient for the inactivation of a family of plant toxins.</title>
        <authorList>
            <person name="Koppel N."/>
            <person name="Bisanz J.E."/>
            <person name="Pandelia M.E."/>
            <person name="Turnbaugh P.J."/>
            <person name="Balskus E.P."/>
        </authorList>
    </citation>
    <scope>NUCLEOTIDE SEQUENCE [LARGE SCALE GENOMIC DNA]</scope>
    <source>
        <strain evidence="7">anaerobia AP69FAA</strain>
    </source>
</reference>
<dbReference type="GO" id="GO:0004462">
    <property type="term" value="F:lactoylglutathione lyase activity"/>
    <property type="evidence" value="ECO:0007669"/>
    <property type="project" value="TreeGrafter"/>
</dbReference>
<evidence type="ECO:0000256" key="2">
    <source>
        <dbReference type="ARBA" id="ARBA00030892"/>
    </source>
</evidence>
<dbReference type="GO" id="GO:0019243">
    <property type="term" value="P:methylglyoxal catabolic process to D-lactate via S-lactoyl-glutathione"/>
    <property type="evidence" value="ECO:0007669"/>
    <property type="project" value="TreeGrafter"/>
</dbReference>
<sequence length="122" mass="14064">MKAKFVHRCTHVLDKEATIKFYQEALGMKVVREMGPEDGSWTNTFMANDEAPFEIELTWNRGQVEPYDNGGKDTHIAFAVDDFDAFHELHEKMGCIIRENPRMGLYFIADPDGQWIEIIPAK</sequence>
<dbReference type="InterPro" id="IPR029068">
    <property type="entry name" value="Glyas_Bleomycin-R_OHBP_Dase"/>
</dbReference>
<dbReference type="STRING" id="1034345.GCA_000236865_01114"/>
<dbReference type="InterPro" id="IPR037523">
    <property type="entry name" value="VOC_core"/>
</dbReference>
<dbReference type="Proteomes" id="UP000253792">
    <property type="component" value="Unassembled WGS sequence"/>
</dbReference>
<dbReference type="SUPFAM" id="SSF54593">
    <property type="entry name" value="Glyoxalase/Bleomycin resistance protein/Dihydroxybiphenyl dioxygenase"/>
    <property type="match status" value="1"/>
</dbReference>
<dbReference type="AlphaFoldDB" id="A0A369LF03"/>
<dbReference type="Pfam" id="PF00903">
    <property type="entry name" value="Glyoxalase"/>
    <property type="match status" value="1"/>
</dbReference>